<reference evidence="1 2" key="1">
    <citation type="submission" date="2014-06" db="EMBL/GenBank/DDBJ databases">
        <authorList>
            <person name="Le Roux F."/>
        </authorList>
    </citation>
    <scope>NUCLEOTIDE SEQUENCE [LARGE SCALE GENOMIC DNA]</scope>
    <source>
        <strain evidence="1 2">J5-4</strain>
    </source>
</reference>
<evidence type="ECO:0000313" key="1">
    <source>
        <dbReference type="EMBL" id="CDT37137.1"/>
    </source>
</evidence>
<accession>A0ABP1WWS8</accession>
<organism evidence="1 2">
    <name type="scientific">Vibrio crassostreae</name>
    <dbReference type="NCBI Taxonomy" id="246167"/>
    <lineage>
        <taxon>Bacteria</taxon>
        <taxon>Pseudomonadati</taxon>
        <taxon>Pseudomonadota</taxon>
        <taxon>Gammaproteobacteria</taxon>
        <taxon>Vibrionales</taxon>
        <taxon>Vibrionaceae</taxon>
        <taxon>Vibrio</taxon>
    </lineage>
</organism>
<name>A0ABP1WWS8_9VIBR</name>
<dbReference type="Proteomes" id="UP000049077">
    <property type="component" value="Unassembled WGS sequence"/>
</dbReference>
<proteinExistence type="predicted"/>
<evidence type="ECO:0000313" key="2">
    <source>
        <dbReference type="Proteomes" id="UP000049077"/>
    </source>
</evidence>
<keyword evidence="2" id="KW-1185">Reference proteome</keyword>
<gene>
    <name evidence="1" type="ORF">VCR4J5_200495</name>
</gene>
<comment type="caution">
    <text evidence="1">The sequence shown here is derived from an EMBL/GenBank/DDBJ whole genome shotgun (WGS) entry which is preliminary data.</text>
</comment>
<protein>
    <submittedName>
        <fullName evidence="1">Uncharacterized protein</fullName>
    </submittedName>
</protein>
<dbReference type="EMBL" id="CCJX01000103">
    <property type="protein sequence ID" value="CDT37137.1"/>
    <property type="molecule type" value="Genomic_DNA"/>
</dbReference>
<sequence length="38" mass="4414">MHVQLCINAQGLIDHGQQLLPSTRYTNQLRQDLSPNFY</sequence>